<evidence type="ECO:0000313" key="1">
    <source>
        <dbReference type="EMBL" id="GGM84129.1"/>
    </source>
</evidence>
<dbReference type="Proteomes" id="UP000637578">
    <property type="component" value="Unassembled WGS sequence"/>
</dbReference>
<keyword evidence="2" id="KW-1185">Reference proteome</keyword>
<organism evidence="1 2">
    <name type="scientific">Longimycelium tulufanense</name>
    <dbReference type="NCBI Taxonomy" id="907463"/>
    <lineage>
        <taxon>Bacteria</taxon>
        <taxon>Bacillati</taxon>
        <taxon>Actinomycetota</taxon>
        <taxon>Actinomycetes</taxon>
        <taxon>Pseudonocardiales</taxon>
        <taxon>Pseudonocardiaceae</taxon>
        <taxon>Longimycelium</taxon>
    </lineage>
</organism>
<sequence length="133" mass="14014">MEAAPSSCSEQDGCCPCASAPDAAYPDAMVWEAGDAVYRPGRGFVASPRPCGNRAPELRDFGGPGVRLPALVGAEETCAWCEGWIGEHPRRPGLWLHSGTGLLRCPTEIDEQGRARVATPRQVAVAAGEVAPR</sequence>
<name>A0A8J3CJ42_9PSEU</name>
<protein>
    <submittedName>
        <fullName evidence="1">Uncharacterized protein</fullName>
    </submittedName>
</protein>
<accession>A0A8J3CJ42</accession>
<dbReference type="AlphaFoldDB" id="A0A8J3CJ42"/>
<comment type="caution">
    <text evidence="1">The sequence shown here is derived from an EMBL/GenBank/DDBJ whole genome shotgun (WGS) entry which is preliminary data.</text>
</comment>
<reference evidence="1" key="1">
    <citation type="journal article" date="2014" name="Int. J. Syst. Evol. Microbiol.">
        <title>Complete genome sequence of Corynebacterium casei LMG S-19264T (=DSM 44701T), isolated from a smear-ripened cheese.</title>
        <authorList>
            <consortium name="US DOE Joint Genome Institute (JGI-PGF)"/>
            <person name="Walter F."/>
            <person name="Albersmeier A."/>
            <person name="Kalinowski J."/>
            <person name="Ruckert C."/>
        </authorList>
    </citation>
    <scope>NUCLEOTIDE SEQUENCE</scope>
    <source>
        <strain evidence="1">CGMCC 4.5737</strain>
    </source>
</reference>
<proteinExistence type="predicted"/>
<evidence type="ECO:0000313" key="2">
    <source>
        <dbReference type="Proteomes" id="UP000637578"/>
    </source>
</evidence>
<gene>
    <name evidence="1" type="ORF">GCM10012275_63460</name>
</gene>
<reference evidence="1" key="2">
    <citation type="submission" date="2020-09" db="EMBL/GenBank/DDBJ databases">
        <authorList>
            <person name="Sun Q."/>
            <person name="Zhou Y."/>
        </authorList>
    </citation>
    <scope>NUCLEOTIDE SEQUENCE</scope>
    <source>
        <strain evidence="1">CGMCC 4.5737</strain>
    </source>
</reference>
<dbReference type="EMBL" id="BMMK01000068">
    <property type="protein sequence ID" value="GGM84129.1"/>
    <property type="molecule type" value="Genomic_DNA"/>
</dbReference>